<dbReference type="Proteomes" id="UP001213691">
    <property type="component" value="Unassembled WGS sequence"/>
</dbReference>
<proteinExistence type="predicted"/>
<dbReference type="RefSeq" id="WP_238107015.1">
    <property type="nucleotide sequence ID" value="NZ_JAQQPZ010000003.1"/>
</dbReference>
<comment type="caution">
    <text evidence="2">The sequence shown here is derived from an EMBL/GenBank/DDBJ whole genome shotgun (WGS) entry which is preliminary data.</text>
</comment>
<accession>A0ABT5TJG7</accession>
<feature type="transmembrane region" description="Helical" evidence="1">
    <location>
        <begin position="53"/>
        <end position="71"/>
    </location>
</feature>
<reference evidence="2 3" key="1">
    <citation type="submission" date="2023-02" db="EMBL/GenBank/DDBJ databases">
        <title>Genome sequence of Shewanella metallivivens ER-Te-42B-Light, sp. nov., enriched from sulfide tube worms (Riftia pachyptila) isolated from Explorer Ridge in the Pacific Ocean.</title>
        <authorList>
            <person name="Maltman C."/>
            <person name="Kuzyk S.B."/>
            <person name="Kyndt J.A."/>
            <person name="Yurkov V."/>
        </authorList>
    </citation>
    <scope>NUCLEOTIDE SEQUENCE [LARGE SCALE GENOMIC DNA]</scope>
    <source>
        <strain evidence="2 3">ER-Te-42B-Light</strain>
    </source>
</reference>
<protein>
    <submittedName>
        <fullName evidence="2">Uncharacterized protein</fullName>
    </submittedName>
</protein>
<keyword evidence="3" id="KW-1185">Reference proteome</keyword>
<keyword evidence="1" id="KW-1133">Transmembrane helix</keyword>
<name>A0ABT5TJG7_9GAMM</name>
<evidence type="ECO:0000256" key="1">
    <source>
        <dbReference type="SAM" id="Phobius"/>
    </source>
</evidence>
<evidence type="ECO:0000313" key="2">
    <source>
        <dbReference type="EMBL" id="MDD8058749.1"/>
    </source>
</evidence>
<dbReference type="EMBL" id="JAQQPZ010000003">
    <property type="protein sequence ID" value="MDD8058749.1"/>
    <property type="molecule type" value="Genomic_DNA"/>
</dbReference>
<organism evidence="2 3">
    <name type="scientific">Shewanella metallivivens</name>
    <dbReference type="NCBI Taxonomy" id="2872342"/>
    <lineage>
        <taxon>Bacteria</taxon>
        <taxon>Pseudomonadati</taxon>
        <taxon>Pseudomonadota</taxon>
        <taxon>Gammaproteobacteria</taxon>
        <taxon>Alteromonadales</taxon>
        <taxon>Shewanellaceae</taxon>
        <taxon>Shewanella</taxon>
    </lineage>
</organism>
<gene>
    <name evidence="2" type="ORF">PQR79_06355</name>
</gene>
<keyword evidence="1" id="KW-0472">Membrane</keyword>
<keyword evidence="1" id="KW-0812">Transmembrane</keyword>
<evidence type="ECO:0000313" key="3">
    <source>
        <dbReference type="Proteomes" id="UP001213691"/>
    </source>
</evidence>
<sequence length="80" mass="9290">MKLKQALAQKGLAKESIEAAIDRCDCDWLEMCKTKALENMAYQLQIIKKNNRVVFFILLVNALFEHIAYAFDFDPYESDL</sequence>